<evidence type="ECO:0000256" key="1">
    <source>
        <dbReference type="SAM" id="MobiDB-lite"/>
    </source>
</evidence>
<evidence type="ECO:0000313" key="5">
    <source>
        <dbReference type="EMBL" id="CRF52496.1"/>
    </source>
</evidence>
<dbReference type="Proteomes" id="UP000043437">
    <property type="component" value="Unassembled WGS sequence"/>
</dbReference>
<dbReference type="EMBL" id="CDMG01000006">
    <property type="protein sequence ID" value="CRF52496.1"/>
    <property type="molecule type" value="Genomic_DNA"/>
</dbReference>
<evidence type="ECO:0000313" key="6">
    <source>
        <dbReference type="Proteomes" id="UP000043437"/>
    </source>
</evidence>
<organism evidence="5 6">
    <name type="scientific">Helicobacter ailurogastricus</name>
    <dbReference type="NCBI Taxonomy" id="1578720"/>
    <lineage>
        <taxon>Bacteria</taxon>
        <taxon>Pseudomonadati</taxon>
        <taxon>Campylobacterota</taxon>
        <taxon>Epsilonproteobacteria</taxon>
        <taxon>Campylobacterales</taxon>
        <taxon>Helicobacteraceae</taxon>
        <taxon>Helicobacter</taxon>
    </lineage>
</organism>
<accession>A0A0K2XZH7</accession>
<proteinExistence type="predicted"/>
<dbReference type="Pfam" id="PF18809">
    <property type="entry name" value="PBECR1"/>
    <property type="match status" value="1"/>
</dbReference>
<dbReference type="InterPro" id="IPR041301">
    <property type="entry name" value="PBECR3"/>
</dbReference>
<feature type="domain" description="Phage-Barnase-EndoU-ColicinE5/D-RelE like nuclease 3" evidence="4">
    <location>
        <begin position="445"/>
        <end position="559"/>
    </location>
</feature>
<protein>
    <recommendedName>
        <fullName evidence="7">Phage-Barnase-EndoU-ColicinE5/D-RelE like nuclease 3 domain-containing protein</fullName>
    </recommendedName>
</protein>
<feature type="compositionally biased region" description="Polar residues" evidence="1">
    <location>
        <begin position="583"/>
        <end position="601"/>
    </location>
</feature>
<dbReference type="InterPro" id="IPR041092">
    <property type="entry name" value="PBECR1"/>
</dbReference>
<feature type="transmembrane region" description="Helical" evidence="2">
    <location>
        <begin position="718"/>
        <end position="740"/>
    </location>
</feature>
<feature type="domain" description="Phage-Barnase-EndoU-ColicinE5/D-RelE-like nuclease" evidence="3">
    <location>
        <begin position="272"/>
        <end position="361"/>
    </location>
</feature>
<feature type="compositionally biased region" description="Polar residues" evidence="1">
    <location>
        <begin position="210"/>
        <end position="234"/>
    </location>
</feature>
<evidence type="ECO:0000259" key="4">
    <source>
        <dbReference type="Pfam" id="PF18812"/>
    </source>
</evidence>
<keyword evidence="2" id="KW-0812">Transmembrane</keyword>
<evidence type="ECO:0008006" key="7">
    <source>
        <dbReference type="Google" id="ProtNLM"/>
    </source>
</evidence>
<dbReference type="AlphaFoldDB" id="A0A0K2XZH7"/>
<keyword evidence="2" id="KW-0472">Membrane</keyword>
<feature type="region of interest" description="Disordered" evidence="1">
    <location>
        <begin position="170"/>
        <end position="191"/>
    </location>
</feature>
<feature type="region of interest" description="Disordered" evidence="1">
    <location>
        <begin position="205"/>
        <end position="234"/>
    </location>
</feature>
<feature type="region of interest" description="Disordered" evidence="1">
    <location>
        <begin position="568"/>
        <end position="608"/>
    </location>
</feature>
<dbReference type="Pfam" id="PF18812">
    <property type="entry name" value="PBECR3"/>
    <property type="match status" value="1"/>
</dbReference>
<name>A0A0K2XZH7_9HELI</name>
<evidence type="ECO:0000259" key="3">
    <source>
        <dbReference type="Pfam" id="PF18809"/>
    </source>
</evidence>
<gene>
    <name evidence="5" type="ORF">HAL07_09610</name>
</gene>
<keyword evidence="2" id="KW-1133">Transmembrane helix</keyword>
<reference evidence="6" key="1">
    <citation type="submission" date="2014-12" db="EMBL/GenBank/DDBJ databases">
        <authorList>
            <person name="Jaenicke S."/>
        </authorList>
    </citation>
    <scope>NUCLEOTIDE SEQUENCE [LARGE SCALE GENOMIC DNA]</scope>
</reference>
<sequence length="741" mass="83358">MLESIPGQHELEADNLLKGVESLERKLKSKQGDIGAISDFLRAAFKVENRAQLNAQLMAIEDTLRAEGINPVIEFHHRSSKYKGLHIQFNYNGVASEIQLHTSKSWGIKKELDPIYHITRDPQALAKLSYEEVVALKKQSQQIAQDLDLDISDLTSYAVKSFNAQNSEKSVLVRKSPTLGNDTQDSLEKSNSKLFSSEVDTAYNRPDSALSENSSLSGDSGNIQTAKADSTTTPLKIEANPAFGENFAEYAGKGAEAVKKLLEEKRGQVSGAFYRQDLGYIDLVWGDSKKGLAHILERRTAQHGEPQALEFIHNLPRILQEARFYREIEDKIELVTTTDMIVLGKRGDNKFVLTSFRDRRSKGRFDNLGNPQTGDDVGFTGKSVSEPKADDVLLPNQAKDTTTPLKAITQRTQDLSPQEIKSHIEGWDLSPKANANHKQRLRVSKIDPIEAQELAKAFKFKGIRDLVREIDAHQVLHALSEHGDEAKEARRGQIAITLEDIAHYQEYIKNPDFKSVQDNGRIVYGKQINGHAVVIEEALIGQDKLRFFDMWKLKGALNEKVLLAHSQRPNTTPSLDLEGRMPSSESDSTTTPLKKQTTAQGKNYLKSLSPEELKKAEDETYQDLSLLATKPLSTTPLTKEQLFKELKGYKHFGHDFTEFRDKGLEALELIAKKKHGQVSGAYYRADLGAIDIGYQLPLSNNTQRPRVVLMCLLRFCPFWLRAWWLLAVLEWLLAYCSFFVL</sequence>
<evidence type="ECO:0000256" key="2">
    <source>
        <dbReference type="SAM" id="Phobius"/>
    </source>
</evidence>